<evidence type="ECO:0000313" key="4">
    <source>
        <dbReference type="Proteomes" id="UP000826234"/>
    </source>
</evidence>
<feature type="signal peptide" evidence="2">
    <location>
        <begin position="1"/>
        <end position="15"/>
    </location>
</feature>
<feature type="chain" id="PRO_5045788637" description="Meiosis inhibitor protein 1" evidence="2">
    <location>
        <begin position="16"/>
        <end position="1063"/>
    </location>
</feature>
<proteinExistence type="predicted"/>
<reference evidence="3 4" key="1">
    <citation type="journal article" date="2022" name="Gigascience">
        <title>A chromosome-level genome assembly and annotation of the desert horned lizard, Phrynosoma platyrhinos, provides insight into chromosomal rearrangements among reptiles.</title>
        <authorList>
            <person name="Koochekian N."/>
            <person name="Ascanio A."/>
            <person name="Farleigh K."/>
            <person name="Card D.C."/>
            <person name="Schield D.R."/>
            <person name="Castoe T.A."/>
            <person name="Jezkova T."/>
        </authorList>
    </citation>
    <scope>NUCLEOTIDE SEQUENCE [LARGE SCALE GENOMIC DNA]</scope>
    <source>
        <strain evidence="3">NK-2021</strain>
    </source>
</reference>
<keyword evidence="2" id="KW-0732">Signal</keyword>
<evidence type="ECO:0000256" key="2">
    <source>
        <dbReference type="SAM" id="SignalP"/>
    </source>
</evidence>
<gene>
    <name evidence="3" type="ORF">JD844_028266</name>
</gene>
<evidence type="ECO:0000256" key="1">
    <source>
        <dbReference type="SAM" id="MobiDB-lite"/>
    </source>
</evidence>
<comment type="caution">
    <text evidence="3">The sequence shown here is derived from an EMBL/GenBank/DDBJ whole genome shotgun (WGS) entry which is preliminary data.</text>
</comment>
<accession>A0ABQ7SHQ5</accession>
<protein>
    <recommendedName>
        <fullName evidence="5">Meiosis inhibitor protein 1</fullName>
    </recommendedName>
</protein>
<keyword evidence="4" id="KW-1185">Reference proteome</keyword>
<evidence type="ECO:0008006" key="5">
    <source>
        <dbReference type="Google" id="ProtNLM"/>
    </source>
</evidence>
<dbReference type="PANTHER" id="PTHR12044">
    <property type="entry name" value="BCL2 INTERACTING MEDIATOR OF CELL DEATH"/>
    <property type="match status" value="1"/>
</dbReference>
<organism evidence="3 4">
    <name type="scientific">Phrynosoma platyrhinos</name>
    <name type="common">Desert horned lizard</name>
    <dbReference type="NCBI Taxonomy" id="52577"/>
    <lineage>
        <taxon>Eukaryota</taxon>
        <taxon>Metazoa</taxon>
        <taxon>Chordata</taxon>
        <taxon>Craniata</taxon>
        <taxon>Vertebrata</taxon>
        <taxon>Euteleostomi</taxon>
        <taxon>Lepidosauria</taxon>
        <taxon>Squamata</taxon>
        <taxon>Bifurcata</taxon>
        <taxon>Unidentata</taxon>
        <taxon>Episquamata</taxon>
        <taxon>Toxicofera</taxon>
        <taxon>Iguania</taxon>
        <taxon>Phrynosomatidae</taxon>
        <taxon>Phrynosomatinae</taxon>
        <taxon>Phrynosoma</taxon>
    </lineage>
</organism>
<dbReference type="InterPro" id="IPR052133">
    <property type="entry name" value="Immune_Signaling-Apoptosis_Reg"/>
</dbReference>
<dbReference type="EMBL" id="JAIPUX010005290">
    <property type="protein sequence ID" value="KAH0616842.1"/>
    <property type="molecule type" value="Genomic_DNA"/>
</dbReference>
<dbReference type="Proteomes" id="UP000826234">
    <property type="component" value="Unassembled WGS sequence"/>
</dbReference>
<name>A0ABQ7SHQ5_PHRPL</name>
<sequence length="1063" mass="119032">MLLLATLSSPLFVAGLLQQLLKHDNFVSVIMSNSGKGADSASPELFEGDHPLPLMLKKLLLSRDEILQVASAQCISAVLVHSPAKYAPAFIRADIPGNKKTPECAICYMPLKNHVSCPPIEYGELQKLVEGVLKRCNDLSPAPFNRRLMGHLGGRRQNKAISQQGQFLQSALECFRNACCWSKLGTLPLNLLHIGNEGLWVPRRMAQHKKKRMTSFSRQYACFFVLQKYSERAIRPSLMEVFISTLSILFSIMPHICKKFSIKLATSCFIRLNLELKAKFCTGQSNPALNQACSSFLHSMCLSLHSSSEKMVDSSQKGKFYKVICSCVHVITAEAAANQPKKASKKVSSERAQSPEPRKKSSKRRHSLEREAPKAKEPAAKKSRVQPEKAKHRFETETELTPPSRSKSPSPVPGPSSALSIPLPLKIVSPPLRAFISESESEGEIRDDIPLLETQPPALPKDSATLDQEISELLQKSLPELNFGVLESLSFLSETPDSFCLDEALRNHQYSLLLLFYFAFSQEDRFVPETQLFSAIRGFLLSVQDQGDCPPPYVFKAVLYLLACCQDKTEALDLVSLGAIRRVLDVISDLSLVYVHHPLMLKFFLNYPELMKRFGHCILQLWFSCEDYSQIESEDAVTSGSAGFLQSYHNLNSLLSMLKGNFSALLVLLDLVCFGTGEVVHKVLITLKIFLKLNEDVHVCDLLRNQFLQILQKLLIENSSSTLPVNQTLPLSLNLLFLVQLRYVMERELDSTDFRLLHLVSNLAGKCSPTNHEILQPSLNFLYWSLQQTTFSSRQRVSILQFLRAFIRQNLCSSFVKFVVQQGKELPQSKEDASLYPLALDHVLSLGIHLQNLLVQRDLLLSQSAIGCLEVLLAYLQSKNQSIACHIASQPWNKFLLITLLDGGENSFLQPEILRLVTLVPTSTISTAVQQEPHVVINSESEGELRDEVLILTLQVSSFMQFMQYQRTSIVSHTEISHILEKAANTKLIDLSNATVSALRSFLLQIQSGKYQMDSSQTASVQILLESLPSTSQSHSTRQDMMYPLAGYLRSYCRHVSGLLFVA</sequence>
<feature type="compositionally biased region" description="Basic and acidic residues" evidence="1">
    <location>
        <begin position="368"/>
        <end position="396"/>
    </location>
</feature>
<feature type="region of interest" description="Disordered" evidence="1">
    <location>
        <begin position="339"/>
        <end position="416"/>
    </location>
</feature>
<dbReference type="PANTHER" id="PTHR12044:SF14">
    <property type="entry name" value="MEIOTIC DOUBLE-STRANDED BREAK FORMATION PROTEIN 1"/>
    <property type="match status" value="1"/>
</dbReference>
<evidence type="ECO:0000313" key="3">
    <source>
        <dbReference type="EMBL" id="KAH0616842.1"/>
    </source>
</evidence>